<evidence type="ECO:0000313" key="3">
    <source>
        <dbReference type="Proteomes" id="UP001301958"/>
    </source>
</evidence>
<protein>
    <submittedName>
        <fullName evidence="2">Uncharacterized protein</fullName>
    </submittedName>
</protein>
<keyword evidence="1" id="KW-1133">Transmembrane helix</keyword>
<comment type="caution">
    <text evidence="2">The sequence shown here is derived from an EMBL/GenBank/DDBJ whole genome shotgun (WGS) entry which is preliminary data.</text>
</comment>
<organism evidence="2 3">
    <name type="scientific">Podospora fimiseda</name>
    <dbReference type="NCBI Taxonomy" id="252190"/>
    <lineage>
        <taxon>Eukaryota</taxon>
        <taxon>Fungi</taxon>
        <taxon>Dikarya</taxon>
        <taxon>Ascomycota</taxon>
        <taxon>Pezizomycotina</taxon>
        <taxon>Sordariomycetes</taxon>
        <taxon>Sordariomycetidae</taxon>
        <taxon>Sordariales</taxon>
        <taxon>Podosporaceae</taxon>
        <taxon>Podospora</taxon>
    </lineage>
</organism>
<keyword evidence="1" id="KW-0812">Transmembrane</keyword>
<proteinExistence type="predicted"/>
<dbReference type="Proteomes" id="UP001301958">
    <property type="component" value="Unassembled WGS sequence"/>
</dbReference>
<keyword evidence="3" id="KW-1185">Reference proteome</keyword>
<gene>
    <name evidence="2" type="ORF">QBC38DRAFT_195975</name>
</gene>
<keyword evidence="1" id="KW-0472">Membrane</keyword>
<accession>A0AAN7BPW9</accession>
<feature type="transmembrane region" description="Helical" evidence="1">
    <location>
        <begin position="117"/>
        <end position="138"/>
    </location>
</feature>
<sequence>MVQLFSLTLACCPVRLLFLFSFVMLSARYSEIDLPKILLLRHSQQCLMGNPYLSTRVVLNDAHMDLACHGSFLGLLVFFRDGKRLIYMIFGRRHLFPSSRVSGVSTGGNCQAFSVNFLGLLFFQLFGFWGFAIPPFFWRRLRF</sequence>
<evidence type="ECO:0000313" key="2">
    <source>
        <dbReference type="EMBL" id="KAK4227305.1"/>
    </source>
</evidence>
<dbReference type="AlphaFoldDB" id="A0AAN7BPW9"/>
<evidence type="ECO:0000256" key="1">
    <source>
        <dbReference type="SAM" id="Phobius"/>
    </source>
</evidence>
<reference evidence="2" key="2">
    <citation type="submission" date="2023-05" db="EMBL/GenBank/DDBJ databases">
        <authorList>
            <consortium name="Lawrence Berkeley National Laboratory"/>
            <person name="Steindorff A."/>
            <person name="Hensen N."/>
            <person name="Bonometti L."/>
            <person name="Westerberg I."/>
            <person name="Brannstrom I.O."/>
            <person name="Guillou S."/>
            <person name="Cros-Aarteil S."/>
            <person name="Calhoun S."/>
            <person name="Haridas S."/>
            <person name="Kuo A."/>
            <person name="Mondo S."/>
            <person name="Pangilinan J."/>
            <person name="Riley R."/>
            <person name="Labutti K."/>
            <person name="Andreopoulos B."/>
            <person name="Lipzen A."/>
            <person name="Chen C."/>
            <person name="Yanf M."/>
            <person name="Daum C."/>
            <person name="Ng V."/>
            <person name="Clum A."/>
            <person name="Ohm R."/>
            <person name="Martin F."/>
            <person name="Silar P."/>
            <person name="Natvig D."/>
            <person name="Lalanne C."/>
            <person name="Gautier V."/>
            <person name="Ament-Velasquez S.L."/>
            <person name="Kruys A."/>
            <person name="Hutchinson M.I."/>
            <person name="Powell A.J."/>
            <person name="Barry K."/>
            <person name="Miller A.N."/>
            <person name="Grigoriev I.V."/>
            <person name="Debuchy R."/>
            <person name="Gladieux P."/>
            <person name="Thoren M.H."/>
            <person name="Johannesson H."/>
        </authorList>
    </citation>
    <scope>NUCLEOTIDE SEQUENCE</scope>
    <source>
        <strain evidence="2">CBS 990.96</strain>
    </source>
</reference>
<dbReference type="EMBL" id="MU865333">
    <property type="protein sequence ID" value="KAK4227305.1"/>
    <property type="molecule type" value="Genomic_DNA"/>
</dbReference>
<name>A0AAN7BPW9_9PEZI</name>
<reference evidence="2" key="1">
    <citation type="journal article" date="2023" name="Mol. Phylogenet. Evol.">
        <title>Genome-scale phylogeny and comparative genomics of the fungal order Sordariales.</title>
        <authorList>
            <person name="Hensen N."/>
            <person name="Bonometti L."/>
            <person name="Westerberg I."/>
            <person name="Brannstrom I.O."/>
            <person name="Guillou S."/>
            <person name="Cros-Aarteil S."/>
            <person name="Calhoun S."/>
            <person name="Haridas S."/>
            <person name="Kuo A."/>
            <person name="Mondo S."/>
            <person name="Pangilinan J."/>
            <person name="Riley R."/>
            <person name="LaButti K."/>
            <person name="Andreopoulos B."/>
            <person name="Lipzen A."/>
            <person name="Chen C."/>
            <person name="Yan M."/>
            <person name="Daum C."/>
            <person name="Ng V."/>
            <person name="Clum A."/>
            <person name="Steindorff A."/>
            <person name="Ohm R.A."/>
            <person name="Martin F."/>
            <person name="Silar P."/>
            <person name="Natvig D.O."/>
            <person name="Lalanne C."/>
            <person name="Gautier V."/>
            <person name="Ament-Velasquez S.L."/>
            <person name="Kruys A."/>
            <person name="Hutchinson M.I."/>
            <person name="Powell A.J."/>
            <person name="Barry K."/>
            <person name="Miller A.N."/>
            <person name="Grigoriev I.V."/>
            <person name="Debuchy R."/>
            <person name="Gladieux P."/>
            <person name="Hiltunen Thoren M."/>
            <person name="Johannesson H."/>
        </authorList>
    </citation>
    <scope>NUCLEOTIDE SEQUENCE</scope>
    <source>
        <strain evidence="2">CBS 990.96</strain>
    </source>
</reference>